<dbReference type="SUPFAM" id="SSF51735">
    <property type="entry name" value="NAD(P)-binding Rossmann-fold domains"/>
    <property type="match status" value="2"/>
</dbReference>
<evidence type="ECO:0000256" key="5">
    <source>
        <dbReference type="ARBA" id="ARBA00023098"/>
    </source>
</evidence>
<dbReference type="InterPro" id="IPR050091">
    <property type="entry name" value="PKS_NRPS_Biosynth_Enz"/>
</dbReference>
<sequence length="1696" mass="187001">MIQDSNMQTTHTMHQHRPNFDEIVAWLVDKIASYVLVEASDIDHAKSFASYGLSSIDAVGLSGEIEEWLDCKLSPTLLYDYPTVARLALALVDDPVLPKPFTAPISQQPLEEKTHEIAIIGMAGRFPGAANVDEFWHNLRSGVESVTFFSTEELLASGNDAETIQRPDYIRARPVLPVENVECFDAAFFGYSPHEATFTDPQHRLFLECSWEALERAGYAPGSYPGLVSVYAGCSLSTYMLSLLVTGQLQAIDDYQLVIGNDKDSLASTVSYKLDLKGPSFTVQTFCSTSLVAVHLACQSLLHGECDLALAGGVSVRVPGQTGYLYQAGGMESEDGHCRAFDSQATGTPFGDGAGVVVLKRLQDALRDGDTIDAVIKGSAINNDGSLKVSYTAPSVIGQATAISKALEQAGIEAATLGYVEAHGSATELGDPIEVAALTHAFRQQTPLRNYCGLGSVKTNVGHLDRAAGVAGLMKVALALKHQEIPPTLHVQETNPRLDLAQSPFFLATHLRSWPEATHPRRGSVNSLGLGGTNAHVILEEAPGLPETSSSRSWQLLVLSAQTATALEQATHNLRQYLQTNEQVPLADVAYTLQAGRQKFEQRRIFLCQDRQEALRLLAQPAPPRMLEQRQRRTDCQTFFLLPGVGEQTPYMAHELYQQEPFFRQEVDRCCEILLPLLKLDLRTVLYPDHTTLALAGNIPASAASNAYATQQDFRSLLRLPGSSRYRQASPLDQTELSQPAVFVIEYALAQLLIYWGIQPQGLLGYSLGEYVAATLAGVLSLEDALTLVARRAQFIATQAQGALLSVALSEAEMQAYLVLHPELEVELAIIAAPQASVMTGSLAMIEHLERCLAADELACFRVESTHAFHSHLLSPVREQLILLLQSMVLHPPTIPYISNVTGTWITNEQAINPEYWAEHMCGTVRFMDGVECLLQQAPYILVEVGIGQTLGSFVRQHPACDRERMTKIIATQPASGVAETYAFFLTGIGRLWLAGVELDWSHFYAGERRRRIPLPTYPFERQRYWIDGVDWRSRPATLPVQPEQVRKGKRKNEIATWFSVPGWKQAPLSPVTHVQETSAGCCIIFQDQEGIGERLASHFQACGQQIVIVTAGSTFDASDTHHYQLNPTAYLDYQHLFQTLHHQKIVPTHILHCWSLANIAADPLGVEEVQQQLDLGFYSVLALVQALGEIELEHCILRILAHGISDVLGQESLAPARATMLGLCRVIPQEYANISCQLVDLELPDPDTSDSQERLLEQLIHELTGEPTAILVALRGRYRWLPNLEVLQLPEPLSPAMLRQRGVYLLLGGLGGIGLALATHLAKYHARLVLTSRQGLPARDAWSGLLQTEQEASTIRQQITTIQALEQLGAEVLILAADVTEELQMQHVIEQTLGTFGELHGVFHLAGVPGVGLLQLKTHEAAAAVLAPKVQGTLILHRLLQDIPLDFLLLFSSITTLIGGHGQGDYSAANAFLDAYAHSHDQSSYPVMAVDWGEWQWNAWSAGLAGYSNAMRSFFEDNRRTFGISFEEGAAALERLLAFPRPQVIVSTQDLQDLIHGSQTLYHSHQLGEDQQSLPNIMFHTRPPLNNSYTAPRDEHERAMTQIWERVLAIDGIGIYDNFFDLGGNSLLGVSLLLQVRKTFNLERLPAYSLYEAPCIEAFTQYLTQNHSGVTLNALEERSSKRQSLLKKRMHEKSK</sequence>
<dbReference type="Pfam" id="PF00550">
    <property type="entry name" value="PP-binding"/>
    <property type="match status" value="2"/>
</dbReference>
<dbReference type="InterPro" id="IPR049490">
    <property type="entry name" value="C883_1060-like_KR_N"/>
</dbReference>
<proteinExistence type="predicted"/>
<dbReference type="PROSITE" id="PS52004">
    <property type="entry name" value="KS3_2"/>
    <property type="match status" value="1"/>
</dbReference>
<dbReference type="SUPFAM" id="SSF53901">
    <property type="entry name" value="Thiolase-like"/>
    <property type="match status" value="1"/>
</dbReference>
<reference evidence="10" key="1">
    <citation type="submission" date="2018-12" db="EMBL/GenBank/DDBJ databases">
        <title>Tengunoibacter tsumagoiensis gen. nov., sp. nov., Dictyobacter kobayashii sp. nov., D. alpinus sp. nov., and D. joshuensis sp. nov. and description of Dictyobacteraceae fam. nov. within the order Ktedonobacterales isolated from Tengu-no-mugimeshi.</title>
        <authorList>
            <person name="Wang C.M."/>
            <person name="Zheng Y."/>
            <person name="Sakai Y."/>
            <person name="Toyoda A."/>
            <person name="Minakuchi Y."/>
            <person name="Abe K."/>
            <person name="Yokota A."/>
            <person name="Yabe S."/>
        </authorList>
    </citation>
    <scope>NUCLEOTIDE SEQUENCE [LARGE SCALE GENOMIC DNA]</scope>
    <source>
        <strain evidence="10">Uno16</strain>
    </source>
</reference>
<comment type="caution">
    <text evidence="9">The sequence shown here is derived from an EMBL/GenBank/DDBJ whole genome shotgun (WGS) entry which is preliminary data.</text>
</comment>
<gene>
    <name evidence="9" type="ORF">KDA_47810</name>
</gene>
<dbReference type="Pfam" id="PF00698">
    <property type="entry name" value="Acyl_transf_1"/>
    <property type="match status" value="1"/>
</dbReference>
<dbReference type="SUPFAM" id="SSF47336">
    <property type="entry name" value="ACP-like"/>
    <property type="match status" value="2"/>
</dbReference>
<dbReference type="Gene3D" id="3.30.70.3290">
    <property type="match status" value="1"/>
</dbReference>
<dbReference type="PANTHER" id="PTHR43775">
    <property type="entry name" value="FATTY ACID SYNTHASE"/>
    <property type="match status" value="1"/>
</dbReference>
<feature type="domain" description="Ketosynthase family 3 (KS3)" evidence="8">
    <location>
        <begin position="114"/>
        <end position="541"/>
    </location>
</feature>
<evidence type="ECO:0000259" key="7">
    <source>
        <dbReference type="PROSITE" id="PS50075"/>
    </source>
</evidence>
<dbReference type="SUPFAM" id="SSF52151">
    <property type="entry name" value="FabD/lysophospholipase-like"/>
    <property type="match status" value="1"/>
</dbReference>
<dbReference type="InterPro" id="IPR014030">
    <property type="entry name" value="Ketoacyl_synth_N"/>
</dbReference>
<dbReference type="Pfam" id="PF08659">
    <property type="entry name" value="KR"/>
    <property type="match status" value="1"/>
</dbReference>
<dbReference type="Gene3D" id="3.40.47.10">
    <property type="match status" value="1"/>
</dbReference>
<dbReference type="CDD" id="cd00833">
    <property type="entry name" value="PKS"/>
    <property type="match status" value="1"/>
</dbReference>
<dbReference type="InterPro" id="IPR036736">
    <property type="entry name" value="ACP-like_sf"/>
</dbReference>
<dbReference type="InterPro" id="IPR036291">
    <property type="entry name" value="NAD(P)-bd_dom_sf"/>
</dbReference>
<dbReference type="InterPro" id="IPR014031">
    <property type="entry name" value="Ketoacyl_synth_C"/>
</dbReference>
<keyword evidence="10" id="KW-1185">Reference proteome</keyword>
<evidence type="ECO:0000259" key="8">
    <source>
        <dbReference type="PROSITE" id="PS52004"/>
    </source>
</evidence>
<dbReference type="Gene3D" id="3.40.50.720">
    <property type="entry name" value="NAD(P)-binding Rossmann-like Domain"/>
    <property type="match status" value="1"/>
</dbReference>
<keyword evidence="6" id="KW-0511">Multifunctional enzyme</keyword>
<name>A0A402BDE7_9CHLR</name>
<evidence type="ECO:0000256" key="6">
    <source>
        <dbReference type="ARBA" id="ARBA00023268"/>
    </source>
</evidence>
<keyword evidence="3" id="KW-0808">Transferase</keyword>
<dbReference type="SMART" id="SM00823">
    <property type="entry name" value="PKS_PP"/>
    <property type="match status" value="2"/>
</dbReference>
<keyword evidence="5" id="KW-0443">Lipid metabolism</keyword>
<dbReference type="SMART" id="SM00825">
    <property type="entry name" value="PKS_KS"/>
    <property type="match status" value="1"/>
</dbReference>
<feature type="domain" description="Carrier" evidence="7">
    <location>
        <begin position="18"/>
        <end position="95"/>
    </location>
</feature>
<dbReference type="PROSITE" id="PS50075">
    <property type="entry name" value="CARRIER"/>
    <property type="match status" value="2"/>
</dbReference>
<evidence type="ECO:0000256" key="4">
    <source>
        <dbReference type="ARBA" id="ARBA00022832"/>
    </source>
</evidence>
<dbReference type="InterPro" id="IPR020806">
    <property type="entry name" value="PKS_PP-bd"/>
</dbReference>
<organism evidence="9 10">
    <name type="scientific">Dictyobacter alpinus</name>
    <dbReference type="NCBI Taxonomy" id="2014873"/>
    <lineage>
        <taxon>Bacteria</taxon>
        <taxon>Bacillati</taxon>
        <taxon>Chloroflexota</taxon>
        <taxon>Ktedonobacteria</taxon>
        <taxon>Ktedonobacterales</taxon>
        <taxon>Dictyobacteraceae</taxon>
        <taxon>Dictyobacter</taxon>
    </lineage>
</organism>
<protein>
    <submittedName>
        <fullName evidence="9">Polyketide synthase</fullName>
    </submittedName>
</protein>
<dbReference type="OrthoDB" id="139272at2"/>
<dbReference type="InterPro" id="IPR057326">
    <property type="entry name" value="KR_dom"/>
</dbReference>
<accession>A0A402BDE7</accession>
<dbReference type="GO" id="GO:0006633">
    <property type="term" value="P:fatty acid biosynthetic process"/>
    <property type="evidence" value="ECO:0007669"/>
    <property type="project" value="TreeGrafter"/>
</dbReference>
<dbReference type="FunFam" id="3.40.47.10:FF:000042">
    <property type="entry name" value="Polyketide synthase Pks13"/>
    <property type="match status" value="1"/>
</dbReference>
<dbReference type="SMART" id="SM01294">
    <property type="entry name" value="PKS_PP_betabranch"/>
    <property type="match status" value="1"/>
</dbReference>
<dbReference type="InterPro" id="IPR014043">
    <property type="entry name" value="Acyl_transferase_dom"/>
</dbReference>
<dbReference type="InterPro" id="IPR016035">
    <property type="entry name" value="Acyl_Trfase/lysoPLipase"/>
</dbReference>
<dbReference type="Gene3D" id="3.40.366.10">
    <property type="entry name" value="Malonyl-Coenzyme A Acyl Carrier Protein, domain 2"/>
    <property type="match status" value="1"/>
</dbReference>
<dbReference type="Pfam" id="PF21394">
    <property type="entry name" value="Beta-ketacyl_N"/>
    <property type="match status" value="1"/>
</dbReference>
<evidence type="ECO:0000256" key="2">
    <source>
        <dbReference type="ARBA" id="ARBA00022553"/>
    </source>
</evidence>
<dbReference type="GO" id="GO:0004312">
    <property type="term" value="F:fatty acid synthase activity"/>
    <property type="evidence" value="ECO:0007669"/>
    <property type="project" value="TreeGrafter"/>
</dbReference>
<dbReference type="Pfam" id="PF00109">
    <property type="entry name" value="ketoacyl-synt"/>
    <property type="match status" value="1"/>
</dbReference>
<dbReference type="PROSITE" id="PS00012">
    <property type="entry name" value="PHOSPHOPANTETHEINE"/>
    <property type="match status" value="1"/>
</dbReference>
<evidence type="ECO:0000313" key="10">
    <source>
        <dbReference type="Proteomes" id="UP000287171"/>
    </source>
</evidence>
<dbReference type="InterPro" id="IPR006162">
    <property type="entry name" value="Ppantetheine_attach_site"/>
</dbReference>
<dbReference type="InterPro" id="IPR009081">
    <property type="entry name" value="PP-bd_ACP"/>
</dbReference>
<dbReference type="Pfam" id="PF22621">
    <property type="entry name" value="CurL-like_PKS_C"/>
    <property type="match status" value="1"/>
</dbReference>
<feature type="domain" description="Carrier" evidence="7">
    <location>
        <begin position="1592"/>
        <end position="1668"/>
    </location>
</feature>
<dbReference type="PANTHER" id="PTHR43775:SF51">
    <property type="entry name" value="INACTIVE PHENOLPHTHIOCEROL SYNTHESIS POLYKETIDE SYNTHASE TYPE I PKS1-RELATED"/>
    <property type="match status" value="1"/>
</dbReference>
<dbReference type="EMBL" id="BIFT01000002">
    <property type="protein sequence ID" value="GCE29297.1"/>
    <property type="molecule type" value="Genomic_DNA"/>
</dbReference>
<evidence type="ECO:0000256" key="3">
    <source>
        <dbReference type="ARBA" id="ARBA00022679"/>
    </source>
</evidence>
<dbReference type="Gene3D" id="1.10.1200.10">
    <property type="entry name" value="ACP-like"/>
    <property type="match status" value="2"/>
</dbReference>
<evidence type="ECO:0000313" key="9">
    <source>
        <dbReference type="EMBL" id="GCE29297.1"/>
    </source>
</evidence>
<dbReference type="InterPro" id="IPR020841">
    <property type="entry name" value="PKS_Beta-ketoAc_synthase_dom"/>
</dbReference>
<dbReference type="CDD" id="cd08953">
    <property type="entry name" value="KR_2_SDR_x"/>
    <property type="match status" value="1"/>
</dbReference>
<dbReference type="InterPro" id="IPR013968">
    <property type="entry name" value="PKS_KR"/>
</dbReference>
<dbReference type="InterPro" id="IPR016039">
    <property type="entry name" value="Thiolase-like"/>
</dbReference>
<keyword evidence="1" id="KW-0596">Phosphopantetheine</keyword>
<dbReference type="SMART" id="SM00827">
    <property type="entry name" value="PKS_AT"/>
    <property type="match status" value="1"/>
</dbReference>
<dbReference type="Gene3D" id="3.30.70.250">
    <property type="entry name" value="Malonyl-CoA ACP transacylase, ACP-binding"/>
    <property type="match status" value="1"/>
</dbReference>
<keyword evidence="4" id="KW-0276">Fatty acid metabolism</keyword>
<evidence type="ECO:0000256" key="1">
    <source>
        <dbReference type="ARBA" id="ARBA00022450"/>
    </source>
</evidence>
<dbReference type="Proteomes" id="UP000287171">
    <property type="component" value="Unassembled WGS sequence"/>
</dbReference>
<keyword evidence="2" id="KW-0597">Phosphoprotein</keyword>
<dbReference type="Pfam" id="PF02801">
    <property type="entry name" value="Ketoacyl-synt_C"/>
    <property type="match status" value="1"/>
</dbReference>
<dbReference type="SMART" id="SM00822">
    <property type="entry name" value="PKS_KR"/>
    <property type="match status" value="1"/>
</dbReference>
<dbReference type="InterPro" id="IPR001227">
    <property type="entry name" value="Ac_transferase_dom_sf"/>
</dbReference>
<dbReference type="GO" id="GO:0031177">
    <property type="term" value="F:phosphopantetheine binding"/>
    <property type="evidence" value="ECO:0007669"/>
    <property type="project" value="InterPro"/>
</dbReference>